<sequence length="313" mass="36625">MSIHDGEGGPMEHLPAEVMRLRDHILNFKHLKGEPFHESWLQFKTLLMQCPTHELPNLVLLECFYRGLSPRNREIMNQLMPSGCEKYPYETAVKFLDLVAKTNKDGEKDQQLTIWLGQMNSLTQKVEELEVMSKSKSKYLSSTEQGRCMDIENRRINDTLLTILQKLNKHDKVLEEIRENVEMLNQRSGSHFRSIQLIETLLNLALPQLHPYEQAGSPSYTRLKLGKCLKRCMKASNRFSWRVVDKFSELKYFCDLTEGILRWDSVKLSGLERVLAHRQPCWRFRQRPPLGSLHKPKVLLTLVKKLDIRRVTK</sequence>
<proteinExistence type="predicted"/>
<keyword evidence="2" id="KW-1185">Reference proteome</keyword>
<dbReference type="EnsemblPlants" id="PGSC0003DMT400096725">
    <property type="protein sequence ID" value="PGSC0003DMT400096725"/>
    <property type="gene ID" value="PGSC0003DMG400046296"/>
</dbReference>
<organism evidence="1 2">
    <name type="scientific">Solanum tuberosum</name>
    <name type="common">Potato</name>
    <dbReference type="NCBI Taxonomy" id="4113"/>
    <lineage>
        <taxon>Eukaryota</taxon>
        <taxon>Viridiplantae</taxon>
        <taxon>Streptophyta</taxon>
        <taxon>Embryophyta</taxon>
        <taxon>Tracheophyta</taxon>
        <taxon>Spermatophyta</taxon>
        <taxon>Magnoliopsida</taxon>
        <taxon>eudicotyledons</taxon>
        <taxon>Gunneridae</taxon>
        <taxon>Pentapetalae</taxon>
        <taxon>asterids</taxon>
        <taxon>lamiids</taxon>
        <taxon>Solanales</taxon>
        <taxon>Solanaceae</taxon>
        <taxon>Solanoideae</taxon>
        <taxon>Solaneae</taxon>
        <taxon>Solanum</taxon>
    </lineage>
</organism>
<dbReference type="PaxDb" id="4113-PGSC0003DMT400096725"/>
<name>M1DZ39_SOLTU</name>
<evidence type="ECO:0008006" key="3">
    <source>
        <dbReference type="Google" id="ProtNLM"/>
    </source>
</evidence>
<accession>M1DZ39</accession>
<reference evidence="1" key="2">
    <citation type="submission" date="2015-06" db="UniProtKB">
        <authorList>
            <consortium name="EnsemblPlants"/>
        </authorList>
    </citation>
    <scope>IDENTIFICATION</scope>
    <source>
        <strain evidence="1">DM1-3 516 R44</strain>
    </source>
</reference>
<dbReference type="AlphaFoldDB" id="M1DZ39"/>
<reference evidence="2" key="1">
    <citation type="journal article" date="2011" name="Nature">
        <title>Genome sequence and analysis of the tuber crop potato.</title>
        <authorList>
            <consortium name="The Potato Genome Sequencing Consortium"/>
        </authorList>
    </citation>
    <scope>NUCLEOTIDE SEQUENCE [LARGE SCALE GENOMIC DNA]</scope>
    <source>
        <strain evidence="2">cv. DM1-3 516 R44</strain>
    </source>
</reference>
<dbReference type="InParanoid" id="M1DZ39"/>
<evidence type="ECO:0000313" key="2">
    <source>
        <dbReference type="Proteomes" id="UP000011115"/>
    </source>
</evidence>
<evidence type="ECO:0000313" key="1">
    <source>
        <dbReference type="EnsemblPlants" id="PGSC0003DMT400096725"/>
    </source>
</evidence>
<dbReference type="Proteomes" id="UP000011115">
    <property type="component" value="Unassembled WGS sequence"/>
</dbReference>
<dbReference type="HOGENOM" id="CLU_889670_0_0_1"/>
<dbReference type="Gramene" id="PGSC0003DMT400096725">
    <property type="protein sequence ID" value="PGSC0003DMT400096725"/>
    <property type="gene ID" value="PGSC0003DMG400046296"/>
</dbReference>
<protein>
    <recommendedName>
        <fullName evidence="3">Retrotransposon gag protein</fullName>
    </recommendedName>
</protein>